<gene>
    <name evidence="8" type="ORF">ACFQSB_08355</name>
</gene>
<evidence type="ECO:0000256" key="2">
    <source>
        <dbReference type="ARBA" id="ARBA00022723"/>
    </source>
</evidence>
<feature type="domain" description="Peptidase M48" evidence="7">
    <location>
        <begin position="9"/>
        <end position="148"/>
    </location>
</feature>
<evidence type="ECO:0000256" key="4">
    <source>
        <dbReference type="ARBA" id="ARBA00022833"/>
    </source>
</evidence>
<proteinExistence type="inferred from homology"/>
<evidence type="ECO:0000256" key="6">
    <source>
        <dbReference type="RuleBase" id="RU003983"/>
    </source>
</evidence>
<keyword evidence="1 6" id="KW-0645">Protease</keyword>
<keyword evidence="2" id="KW-0479">Metal-binding</keyword>
<accession>A0ABW2NXS8</accession>
<dbReference type="InterPro" id="IPR001915">
    <property type="entry name" value="Peptidase_M48"/>
</dbReference>
<keyword evidence="5 6" id="KW-0482">Metalloprotease</keyword>
<dbReference type="RefSeq" id="WP_380825381.1">
    <property type="nucleotide sequence ID" value="NZ_JBHTCG010000004.1"/>
</dbReference>
<reference evidence="9" key="1">
    <citation type="journal article" date="2019" name="Int. J. Syst. Evol. Microbiol.">
        <title>The Global Catalogue of Microorganisms (GCM) 10K type strain sequencing project: providing services to taxonomists for standard genome sequencing and annotation.</title>
        <authorList>
            <consortium name="The Broad Institute Genomics Platform"/>
            <consortium name="The Broad Institute Genome Sequencing Center for Infectious Disease"/>
            <person name="Wu L."/>
            <person name="Ma J."/>
        </authorList>
    </citation>
    <scope>NUCLEOTIDE SEQUENCE [LARGE SCALE GENOMIC DNA]</scope>
    <source>
        <strain evidence="9">CECT 7649</strain>
    </source>
</reference>
<comment type="caution">
    <text evidence="8">The sequence shown here is derived from an EMBL/GenBank/DDBJ whole genome shotgun (WGS) entry which is preliminary data.</text>
</comment>
<evidence type="ECO:0000256" key="1">
    <source>
        <dbReference type="ARBA" id="ARBA00022670"/>
    </source>
</evidence>
<comment type="similarity">
    <text evidence="6">Belongs to the peptidase M48 family.</text>
</comment>
<dbReference type="Pfam" id="PF01435">
    <property type="entry name" value="Peptidase_M48"/>
    <property type="match status" value="1"/>
</dbReference>
<dbReference type="GO" id="GO:0008237">
    <property type="term" value="F:metallopeptidase activity"/>
    <property type="evidence" value="ECO:0007669"/>
    <property type="project" value="UniProtKB-KW"/>
</dbReference>
<name>A0ABW2NXS8_9ACTN</name>
<evidence type="ECO:0000256" key="3">
    <source>
        <dbReference type="ARBA" id="ARBA00022801"/>
    </source>
</evidence>
<evidence type="ECO:0000313" key="8">
    <source>
        <dbReference type="EMBL" id="MFC7382213.1"/>
    </source>
</evidence>
<dbReference type="EMBL" id="JBHTCG010000004">
    <property type="protein sequence ID" value="MFC7382213.1"/>
    <property type="molecule type" value="Genomic_DNA"/>
</dbReference>
<sequence length="150" mass="16357">MVLIAWWRALLQDDTALILPATLAHEIAHQALGHPGRRILRLLTHLQCAGLAFGVLAMALHAPWPLILVTAVVTVAARLCLDRTYCHDELAADLHAVTLLDRAGIPGRRAIGATLAEDAAAEPRWHALTGWIFTGHPTVSARLRNLRQGR</sequence>
<keyword evidence="3 6" id="KW-0378">Hydrolase</keyword>
<evidence type="ECO:0000313" key="9">
    <source>
        <dbReference type="Proteomes" id="UP001596496"/>
    </source>
</evidence>
<keyword evidence="4 6" id="KW-0862">Zinc</keyword>
<dbReference type="EC" id="3.4.24.-" evidence="8"/>
<comment type="cofactor">
    <cofactor evidence="6">
        <name>Zn(2+)</name>
        <dbReference type="ChEBI" id="CHEBI:29105"/>
    </cofactor>
    <text evidence="6">Binds 1 zinc ion per subunit.</text>
</comment>
<protein>
    <submittedName>
        <fullName evidence="8">M48 family metalloprotease</fullName>
        <ecNumber evidence="8">3.4.24.-</ecNumber>
    </submittedName>
</protein>
<evidence type="ECO:0000259" key="7">
    <source>
        <dbReference type="Pfam" id="PF01435"/>
    </source>
</evidence>
<dbReference type="Proteomes" id="UP001596496">
    <property type="component" value="Unassembled WGS sequence"/>
</dbReference>
<keyword evidence="9" id="KW-1185">Reference proteome</keyword>
<organism evidence="8 9">
    <name type="scientific">Sphaerisporangium rhizosphaerae</name>
    <dbReference type="NCBI Taxonomy" id="2269375"/>
    <lineage>
        <taxon>Bacteria</taxon>
        <taxon>Bacillati</taxon>
        <taxon>Actinomycetota</taxon>
        <taxon>Actinomycetes</taxon>
        <taxon>Streptosporangiales</taxon>
        <taxon>Streptosporangiaceae</taxon>
        <taxon>Sphaerisporangium</taxon>
    </lineage>
</organism>
<evidence type="ECO:0000256" key="5">
    <source>
        <dbReference type="ARBA" id="ARBA00023049"/>
    </source>
</evidence>